<evidence type="ECO:0000313" key="2">
    <source>
        <dbReference type="EMBL" id="KAL2644945.1"/>
    </source>
</evidence>
<feature type="domain" description="CHAT" evidence="1">
    <location>
        <begin position="46"/>
        <end position="181"/>
    </location>
</feature>
<evidence type="ECO:0000313" key="3">
    <source>
        <dbReference type="Proteomes" id="UP001605036"/>
    </source>
</evidence>
<dbReference type="AlphaFoldDB" id="A0ABD1ZBW4"/>
<dbReference type="Proteomes" id="UP001605036">
    <property type="component" value="Unassembled WGS sequence"/>
</dbReference>
<evidence type="ECO:0000259" key="1">
    <source>
        <dbReference type="Pfam" id="PF12770"/>
    </source>
</evidence>
<protein>
    <recommendedName>
        <fullName evidence="1">CHAT domain-containing protein</fullName>
    </recommendedName>
</protein>
<name>A0ABD1ZBW4_9MARC</name>
<dbReference type="Pfam" id="PF12770">
    <property type="entry name" value="CHAT"/>
    <property type="match status" value="1"/>
</dbReference>
<keyword evidence="3" id="KW-1185">Reference proteome</keyword>
<proteinExistence type="predicted"/>
<sequence length="220" mass="23490">MVEPPYSQGAIILKGLIGKGSRTVKASACEVVDDSSEPATSFTLIGDMFSDSENLETPRAVTTSRAPKIDEVLTAKEIANLEGGIPSGLVVLSACCTGMGMDTAEGLLGPARVVLQAGAAATIVTLFSVDDYSTKTLITDMFRVMKEQGEPALHALRHAMLNMIKEGKDISHWAPYTLIGSPTLALAQTSKTHELCDKIMRVIETTRPQSLFWSKSSSSK</sequence>
<gene>
    <name evidence="2" type="ORF">R1flu_012532</name>
</gene>
<reference evidence="2 3" key="1">
    <citation type="submission" date="2024-09" db="EMBL/GenBank/DDBJ databases">
        <title>Chromosome-scale assembly of Riccia fluitans.</title>
        <authorList>
            <person name="Paukszto L."/>
            <person name="Sawicki J."/>
            <person name="Karawczyk K."/>
            <person name="Piernik-Szablinska J."/>
            <person name="Szczecinska M."/>
            <person name="Mazdziarz M."/>
        </authorList>
    </citation>
    <scope>NUCLEOTIDE SEQUENCE [LARGE SCALE GENOMIC DNA]</scope>
    <source>
        <strain evidence="2">Rf_01</strain>
        <tissue evidence="2">Aerial parts of the thallus</tissue>
    </source>
</reference>
<dbReference type="InterPro" id="IPR024983">
    <property type="entry name" value="CHAT_dom"/>
</dbReference>
<dbReference type="EMBL" id="JBHFFA010000002">
    <property type="protein sequence ID" value="KAL2644945.1"/>
    <property type="molecule type" value="Genomic_DNA"/>
</dbReference>
<organism evidence="2 3">
    <name type="scientific">Riccia fluitans</name>
    <dbReference type="NCBI Taxonomy" id="41844"/>
    <lineage>
        <taxon>Eukaryota</taxon>
        <taxon>Viridiplantae</taxon>
        <taxon>Streptophyta</taxon>
        <taxon>Embryophyta</taxon>
        <taxon>Marchantiophyta</taxon>
        <taxon>Marchantiopsida</taxon>
        <taxon>Marchantiidae</taxon>
        <taxon>Marchantiales</taxon>
        <taxon>Ricciaceae</taxon>
        <taxon>Riccia</taxon>
    </lineage>
</organism>
<accession>A0ABD1ZBW4</accession>
<comment type="caution">
    <text evidence="2">The sequence shown here is derived from an EMBL/GenBank/DDBJ whole genome shotgun (WGS) entry which is preliminary data.</text>
</comment>